<keyword evidence="2" id="KW-1185">Reference proteome</keyword>
<evidence type="ECO:0000313" key="2">
    <source>
        <dbReference type="Proteomes" id="UP000247454"/>
    </source>
</evidence>
<accession>A0A318TA83</accession>
<dbReference type="RefSeq" id="WP_110748182.1">
    <property type="nucleotide sequence ID" value="NZ_QJTF01000002.1"/>
</dbReference>
<evidence type="ECO:0000313" key="1">
    <source>
        <dbReference type="EMBL" id="PYE89926.1"/>
    </source>
</evidence>
<dbReference type="AlphaFoldDB" id="A0A318TA83"/>
<organism evidence="1 2">
    <name type="scientific">Phyllobacterium leguminum</name>
    <dbReference type="NCBI Taxonomy" id="314237"/>
    <lineage>
        <taxon>Bacteria</taxon>
        <taxon>Pseudomonadati</taxon>
        <taxon>Pseudomonadota</taxon>
        <taxon>Alphaproteobacteria</taxon>
        <taxon>Hyphomicrobiales</taxon>
        <taxon>Phyllobacteriaceae</taxon>
        <taxon>Phyllobacterium</taxon>
    </lineage>
</organism>
<protein>
    <submittedName>
        <fullName evidence="1">Uncharacterized protein</fullName>
    </submittedName>
</protein>
<sequence>MEKAQYVWNPNANQEFTVDTDLSQPAATFNKNAGFQCTVGPSAKMSLTVTDDGTTTWGKQLIQHQNPPTKTTILSITPQASLKMVSPGKLVIGEDSVQTRILVMDFKNLNVPNLQLFVHEVFFSNMEMAITQSNVEMRGDNFSYLNIGNASINVQNNSTCQITPSFGEKKIDIVTYFLMQVQDSSSAQLDGVSVQPGAKVRFDLQANGEPFTPTIRLSGIDFLGPESQNYPKGMFNFVTYDGKNNRGTFVLAGIGNAFELSALRSLQLVAIDGNTDPSYINSRLDTSNMYQNGDMILKLRFQK</sequence>
<comment type="caution">
    <text evidence="1">The sequence shown here is derived from an EMBL/GenBank/DDBJ whole genome shotgun (WGS) entry which is preliminary data.</text>
</comment>
<dbReference type="EMBL" id="QJTF01000002">
    <property type="protein sequence ID" value="PYE89926.1"/>
    <property type="molecule type" value="Genomic_DNA"/>
</dbReference>
<proteinExistence type="predicted"/>
<reference evidence="1 2" key="1">
    <citation type="submission" date="2018-06" db="EMBL/GenBank/DDBJ databases">
        <title>Genomic Encyclopedia of Type Strains, Phase III (KMG-III): the genomes of soil and plant-associated and newly described type strains.</title>
        <authorList>
            <person name="Whitman W."/>
        </authorList>
    </citation>
    <scope>NUCLEOTIDE SEQUENCE [LARGE SCALE GENOMIC DNA]</scope>
    <source>
        <strain evidence="1 2">ORS 1419</strain>
    </source>
</reference>
<dbReference type="Proteomes" id="UP000247454">
    <property type="component" value="Unassembled WGS sequence"/>
</dbReference>
<name>A0A318TA83_9HYPH</name>
<dbReference type="OrthoDB" id="9030557at2"/>
<gene>
    <name evidence="1" type="ORF">C7477_10212</name>
</gene>